<accession>A0A1H1SR38</accession>
<dbReference type="Pfam" id="PF00496">
    <property type="entry name" value="SBP_bac_5"/>
    <property type="match status" value="1"/>
</dbReference>
<dbReference type="GO" id="GO:1904680">
    <property type="term" value="F:peptide transmembrane transporter activity"/>
    <property type="evidence" value="ECO:0007669"/>
    <property type="project" value="TreeGrafter"/>
</dbReference>
<reference evidence="3 4" key="1">
    <citation type="submission" date="2016-10" db="EMBL/GenBank/DDBJ databases">
        <authorList>
            <person name="de Groot N.N."/>
        </authorList>
    </citation>
    <scope>NUCLEOTIDE SEQUENCE [LARGE SCALE GENOMIC DNA]</scope>
    <source>
        <strain evidence="3 4">DSM 21741</strain>
    </source>
</reference>
<feature type="signal peptide" evidence="1">
    <location>
        <begin position="1"/>
        <end position="19"/>
    </location>
</feature>
<gene>
    <name evidence="3" type="ORF">SAMN04488543_1854</name>
</gene>
<dbReference type="AlphaFoldDB" id="A0A1H1SR38"/>
<keyword evidence="4" id="KW-1185">Reference proteome</keyword>
<dbReference type="STRING" id="546871.SAMN04488543_1854"/>
<evidence type="ECO:0000256" key="1">
    <source>
        <dbReference type="SAM" id="SignalP"/>
    </source>
</evidence>
<dbReference type="EMBL" id="LT629749">
    <property type="protein sequence ID" value="SDS50391.1"/>
    <property type="molecule type" value="Genomic_DNA"/>
</dbReference>
<dbReference type="SUPFAM" id="SSF53850">
    <property type="entry name" value="Periplasmic binding protein-like II"/>
    <property type="match status" value="1"/>
</dbReference>
<dbReference type="RefSeq" id="WP_091412288.1">
    <property type="nucleotide sequence ID" value="NZ_LT629749.1"/>
</dbReference>
<evidence type="ECO:0000259" key="2">
    <source>
        <dbReference type="Pfam" id="PF00496"/>
    </source>
</evidence>
<dbReference type="InterPro" id="IPR000914">
    <property type="entry name" value="SBP_5_dom"/>
</dbReference>
<dbReference type="CDD" id="cd08506">
    <property type="entry name" value="PBP2_clavulanate_OppA2"/>
    <property type="match status" value="1"/>
</dbReference>
<dbReference type="PANTHER" id="PTHR30290">
    <property type="entry name" value="PERIPLASMIC BINDING COMPONENT OF ABC TRANSPORTER"/>
    <property type="match status" value="1"/>
</dbReference>
<organism evidence="3 4">
    <name type="scientific">Friedmanniella luteola</name>
    <dbReference type="NCBI Taxonomy" id="546871"/>
    <lineage>
        <taxon>Bacteria</taxon>
        <taxon>Bacillati</taxon>
        <taxon>Actinomycetota</taxon>
        <taxon>Actinomycetes</taxon>
        <taxon>Propionibacteriales</taxon>
        <taxon>Nocardioidaceae</taxon>
        <taxon>Friedmanniella</taxon>
    </lineage>
</organism>
<dbReference type="GO" id="GO:0015833">
    <property type="term" value="P:peptide transport"/>
    <property type="evidence" value="ECO:0007669"/>
    <property type="project" value="TreeGrafter"/>
</dbReference>
<name>A0A1H1SR38_9ACTN</name>
<dbReference type="Gene3D" id="3.10.105.10">
    <property type="entry name" value="Dipeptide-binding Protein, Domain 3"/>
    <property type="match status" value="1"/>
</dbReference>
<dbReference type="GO" id="GO:0042597">
    <property type="term" value="C:periplasmic space"/>
    <property type="evidence" value="ECO:0007669"/>
    <property type="project" value="UniProtKB-ARBA"/>
</dbReference>
<proteinExistence type="predicted"/>
<dbReference type="Gene3D" id="3.40.190.10">
    <property type="entry name" value="Periplasmic binding protein-like II"/>
    <property type="match status" value="1"/>
</dbReference>
<dbReference type="InterPro" id="IPR030678">
    <property type="entry name" value="Peptide/Ni-bd"/>
</dbReference>
<dbReference type="PIRSF" id="PIRSF002741">
    <property type="entry name" value="MppA"/>
    <property type="match status" value="1"/>
</dbReference>
<dbReference type="OrthoDB" id="9796817at2"/>
<protein>
    <submittedName>
        <fullName evidence="3">Peptide/nickel transport system substrate-binding protein</fullName>
    </submittedName>
</protein>
<evidence type="ECO:0000313" key="4">
    <source>
        <dbReference type="Proteomes" id="UP000199092"/>
    </source>
</evidence>
<sequence>MKRATTVGALLAATTLLLAGCNANPTTPSTSSSSAPVTKGGDLTILTSQTELSFDPAKSQSLAITSLGLVERRLTTWDITPGQEAKYVPDLATDTGTASNGGKTWTYTLKDGLTFDDGTPITSADVKYGLERSFAPELSGGLGYHKALLAGAADYAGPYDGKELDSIKTPDDKTIVFELNTPYGDWPWIASMPAFSPVPKAKDTEPATYGEKPAASGPYTIESYQQGVALKMVRNPKWDASTDAVRTAGPDTITFKMSQDATVAAQALIADSGDAATSFGAQFVPPAQLAQAQNNPSAKSRLVTSEPGALAYLALNTQRGDLEDVKVRQALQYAVDRQAFLVASGGELAGAAATTLITPGIPGREEYDLYPAPAAGDPDKAKQLLADAGHADDLDLTLVTGNDTVSLAQAQALQQGFEKAGVKVTLQPLDANTLTERVTSGSGDYDLYIGSWQPDFPSPNGNIQPLFDSSQIGSGGYNISRYQDADVDAAIAKATGEVDQAAAGAQWAAIDKMIMEDAPVVPLTYTKNSFLHGSKVQNFAIGAFPAYPNYLKVTLAP</sequence>
<feature type="domain" description="Solute-binding protein family 5" evidence="2">
    <location>
        <begin position="86"/>
        <end position="472"/>
    </location>
</feature>
<dbReference type="GO" id="GO:0043190">
    <property type="term" value="C:ATP-binding cassette (ABC) transporter complex"/>
    <property type="evidence" value="ECO:0007669"/>
    <property type="project" value="InterPro"/>
</dbReference>
<dbReference type="PROSITE" id="PS51257">
    <property type="entry name" value="PROKAR_LIPOPROTEIN"/>
    <property type="match status" value="1"/>
</dbReference>
<dbReference type="Proteomes" id="UP000199092">
    <property type="component" value="Chromosome I"/>
</dbReference>
<evidence type="ECO:0000313" key="3">
    <source>
        <dbReference type="EMBL" id="SDS50391.1"/>
    </source>
</evidence>
<feature type="chain" id="PRO_5038916267" evidence="1">
    <location>
        <begin position="20"/>
        <end position="557"/>
    </location>
</feature>
<dbReference type="PANTHER" id="PTHR30290:SF83">
    <property type="entry name" value="ABC TRANSPORTER SUBSTRATE-BINDING PROTEIN"/>
    <property type="match status" value="1"/>
</dbReference>
<keyword evidence="1" id="KW-0732">Signal</keyword>
<dbReference type="InterPro" id="IPR039424">
    <property type="entry name" value="SBP_5"/>
</dbReference>